<protein>
    <submittedName>
        <fullName evidence="1">Uncharacterized protein</fullName>
    </submittedName>
</protein>
<dbReference type="EMBL" id="BOMM01000056">
    <property type="protein sequence ID" value="GIE14576.1"/>
    <property type="molecule type" value="Genomic_DNA"/>
</dbReference>
<comment type="caution">
    <text evidence="1">The sequence shown here is derived from an EMBL/GenBank/DDBJ whole genome shotgun (WGS) entry which is preliminary data.</text>
</comment>
<evidence type="ECO:0000313" key="1">
    <source>
        <dbReference type="EMBL" id="GIE14576.1"/>
    </source>
</evidence>
<accession>A0A919J4C1</accession>
<organism evidence="1 2">
    <name type="scientific">Paractinoplanes ferrugineus</name>
    <dbReference type="NCBI Taxonomy" id="113564"/>
    <lineage>
        <taxon>Bacteria</taxon>
        <taxon>Bacillati</taxon>
        <taxon>Actinomycetota</taxon>
        <taxon>Actinomycetes</taxon>
        <taxon>Micromonosporales</taxon>
        <taxon>Micromonosporaceae</taxon>
        <taxon>Paractinoplanes</taxon>
    </lineage>
</organism>
<sequence length="64" mass="6673">MSTRHPPTSTHSTQVVTPKASLVGAAPAEQRAVKYFDFVSTNLLSAYDVSELGAAMCPCCAGVT</sequence>
<name>A0A919J4C1_9ACTN</name>
<gene>
    <name evidence="1" type="ORF">Afe05nite_64160</name>
</gene>
<keyword evidence="2" id="KW-1185">Reference proteome</keyword>
<dbReference type="AlphaFoldDB" id="A0A919J4C1"/>
<evidence type="ECO:0000313" key="2">
    <source>
        <dbReference type="Proteomes" id="UP000598174"/>
    </source>
</evidence>
<proteinExistence type="predicted"/>
<reference evidence="1" key="1">
    <citation type="submission" date="2021-01" db="EMBL/GenBank/DDBJ databases">
        <title>Whole genome shotgun sequence of Actinoplanes ferrugineus NBRC 15555.</title>
        <authorList>
            <person name="Komaki H."/>
            <person name="Tamura T."/>
        </authorList>
    </citation>
    <scope>NUCLEOTIDE SEQUENCE</scope>
    <source>
        <strain evidence="1">NBRC 15555</strain>
    </source>
</reference>
<dbReference type="Proteomes" id="UP000598174">
    <property type="component" value="Unassembled WGS sequence"/>
</dbReference>